<dbReference type="Proteomes" id="UP000185612">
    <property type="component" value="Unassembled WGS sequence"/>
</dbReference>
<name>A0A1Q5PWA4_9ACTO</name>
<evidence type="ECO:0000256" key="1">
    <source>
        <dbReference type="SAM" id="MobiDB-lite"/>
    </source>
</evidence>
<evidence type="ECO:0000313" key="3">
    <source>
        <dbReference type="Proteomes" id="UP000185612"/>
    </source>
</evidence>
<protein>
    <recommendedName>
        <fullName evidence="4">YbaB/EbfC family DNA-binding protein</fullName>
    </recommendedName>
</protein>
<accession>A0A1Q5PWA4</accession>
<dbReference type="SUPFAM" id="SSF82607">
    <property type="entry name" value="YbaB-like"/>
    <property type="match status" value="1"/>
</dbReference>
<dbReference type="InterPro" id="IPR036894">
    <property type="entry name" value="YbaB-like_sf"/>
</dbReference>
<dbReference type="Pfam" id="PF02575">
    <property type="entry name" value="YbaB_DNA_bd"/>
    <property type="match status" value="1"/>
</dbReference>
<organism evidence="2 3">
    <name type="scientific">Buchananella hordeovulneris</name>
    <dbReference type="NCBI Taxonomy" id="52770"/>
    <lineage>
        <taxon>Bacteria</taxon>
        <taxon>Bacillati</taxon>
        <taxon>Actinomycetota</taxon>
        <taxon>Actinomycetes</taxon>
        <taxon>Actinomycetales</taxon>
        <taxon>Actinomycetaceae</taxon>
        <taxon>Buchananella</taxon>
    </lineage>
</organism>
<dbReference type="RefSeq" id="WP_073824037.1">
    <property type="nucleotide sequence ID" value="NZ_MQVS01000004.1"/>
</dbReference>
<feature type="region of interest" description="Disordered" evidence="1">
    <location>
        <begin position="108"/>
        <end position="158"/>
    </location>
</feature>
<sequence>MNTDPFESLRAATSAHIAAWAEQAQEKARRDQELAARIQTLSAQVSSPCGQVHVTTNANGIPTNLQLEDEALRLAPAELAALILRTIQQAGVQVGQRVKELVTEAWGEEHPDARRTSAAVDAFLAGPTPQPEPTKPSGPRRPWDGPQVLRPRERRNHV</sequence>
<comment type="caution">
    <text evidence="2">The sequence shown here is derived from an EMBL/GenBank/DDBJ whole genome shotgun (WGS) entry which is preliminary data.</text>
</comment>
<dbReference type="GO" id="GO:0003677">
    <property type="term" value="F:DNA binding"/>
    <property type="evidence" value="ECO:0007669"/>
    <property type="project" value="InterPro"/>
</dbReference>
<dbReference type="AlphaFoldDB" id="A0A1Q5PWA4"/>
<dbReference type="EMBL" id="MQVS01000004">
    <property type="protein sequence ID" value="OKL51903.1"/>
    <property type="molecule type" value="Genomic_DNA"/>
</dbReference>
<keyword evidence="3" id="KW-1185">Reference proteome</keyword>
<reference evidence="3" key="1">
    <citation type="submission" date="2016-12" db="EMBL/GenBank/DDBJ databases">
        <authorList>
            <person name="Meng X."/>
        </authorList>
    </citation>
    <scope>NUCLEOTIDE SEQUENCE [LARGE SCALE GENOMIC DNA]</scope>
    <source>
        <strain evidence="3">DSM 20732</strain>
    </source>
</reference>
<evidence type="ECO:0008006" key="4">
    <source>
        <dbReference type="Google" id="ProtNLM"/>
    </source>
</evidence>
<dbReference type="InterPro" id="IPR004401">
    <property type="entry name" value="YbaB/EbfC"/>
</dbReference>
<dbReference type="InParanoid" id="A0A1Q5PWA4"/>
<dbReference type="STRING" id="52770.BSZ40_05315"/>
<gene>
    <name evidence="2" type="ORF">BSZ40_05315</name>
</gene>
<proteinExistence type="predicted"/>
<evidence type="ECO:0000313" key="2">
    <source>
        <dbReference type="EMBL" id="OKL51903.1"/>
    </source>
</evidence>
<dbReference type="Gene3D" id="3.30.1310.10">
    <property type="entry name" value="Nucleoid-associated protein YbaB-like domain"/>
    <property type="match status" value="1"/>
</dbReference>